<keyword evidence="3" id="KW-0804">Transcription</keyword>
<dbReference type="InterPro" id="IPR046532">
    <property type="entry name" value="DUF6597"/>
</dbReference>
<organism evidence="5 6">
    <name type="scientific">Aquimarina amphilecti</name>
    <dbReference type="NCBI Taxonomy" id="1038014"/>
    <lineage>
        <taxon>Bacteria</taxon>
        <taxon>Pseudomonadati</taxon>
        <taxon>Bacteroidota</taxon>
        <taxon>Flavobacteriia</taxon>
        <taxon>Flavobacteriales</taxon>
        <taxon>Flavobacteriaceae</taxon>
        <taxon>Aquimarina</taxon>
    </lineage>
</organism>
<reference evidence="5 6" key="1">
    <citation type="submission" date="2016-10" db="EMBL/GenBank/DDBJ databases">
        <authorList>
            <person name="de Groot N.N."/>
        </authorList>
    </citation>
    <scope>NUCLEOTIDE SEQUENCE [LARGE SCALE GENOMIC DNA]</scope>
    <source>
        <strain evidence="5 6">DSM 25232</strain>
    </source>
</reference>
<name>A0A1H7QXI6_AQUAM</name>
<evidence type="ECO:0000259" key="4">
    <source>
        <dbReference type="PROSITE" id="PS01124"/>
    </source>
</evidence>
<dbReference type="SUPFAM" id="SSF46689">
    <property type="entry name" value="Homeodomain-like"/>
    <property type="match status" value="1"/>
</dbReference>
<dbReference type="AlphaFoldDB" id="A0A1H7QXI6"/>
<evidence type="ECO:0000256" key="2">
    <source>
        <dbReference type="ARBA" id="ARBA00023125"/>
    </source>
</evidence>
<evidence type="ECO:0000313" key="5">
    <source>
        <dbReference type="EMBL" id="SEL52355.1"/>
    </source>
</evidence>
<dbReference type="SMART" id="SM00342">
    <property type="entry name" value="HTH_ARAC"/>
    <property type="match status" value="1"/>
</dbReference>
<feature type="domain" description="HTH araC/xylS-type" evidence="4">
    <location>
        <begin position="162"/>
        <end position="263"/>
    </location>
</feature>
<dbReference type="PROSITE" id="PS01124">
    <property type="entry name" value="HTH_ARAC_FAMILY_2"/>
    <property type="match status" value="1"/>
</dbReference>
<dbReference type="InterPro" id="IPR018060">
    <property type="entry name" value="HTH_AraC"/>
</dbReference>
<dbReference type="Gene3D" id="1.10.10.60">
    <property type="entry name" value="Homeodomain-like"/>
    <property type="match status" value="1"/>
</dbReference>
<gene>
    <name evidence="5" type="ORF">SAMN04487910_2716</name>
</gene>
<sequence>MEYKETLPDHLFSHHVESYWHIFSDEQLTENPLEMFLPTCTFNIIFIDSPCMVRSNSQTKWIHLYPGAYFIGQTNTSLSFKSKKAINITGVRFKPFAFANLIKNPLINFNDSIIDIEKVFPLDKTSHLLIKQISLKSKAIIQEQLINEFTNSLLSKTMSVDESLRAQLNFIMYRHGSIKVSELFEEFNVSKVTLHKHFINKVGLSPKKVSQIWRMNRILQLREEFPDMSLTSIGLEAGFYDQAHFIKDFNTIFKITPFKFFSQKSNLIEIANRNILKRFTNQYDPITS</sequence>
<evidence type="ECO:0000313" key="6">
    <source>
        <dbReference type="Proteomes" id="UP000198521"/>
    </source>
</evidence>
<dbReference type="GO" id="GO:0003700">
    <property type="term" value="F:DNA-binding transcription factor activity"/>
    <property type="evidence" value="ECO:0007669"/>
    <property type="project" value="InterPro"/>
</dbReference>
<dbReference type="Pfam" id="PF12833">
    <property type="entry name" value="HTH_18"/>
    <property type="match status" value="1"/>
</dbReference>
<accession>A0A1H7QXI6</accession>
<dbReference type="InterPro" id="IPR050204">
    <property type="entry name" value="AraC_XylS_family_regulators"/>
</dbReference>
<dbReference type="Pfam" id="PF20240">
    <property type="entry name" value="DUF6597"/>
    <property type="match status" value="1"/>
</dbReference>
<dbReference type="EMBL" id="FOAB01000004">
    <property type="protein sequence ID" value="SEL52355.1"/>
    <property type="molecule type" value="Genomic_DNA"/>
</dbReference>
<dbReference type="STRING" id="1038014.SAMN04487910_2716"/>
<dbReference type="GO" id="GO:0043565">
    <property type="term" value="F:sequence-specific DNA binding"/>
    <property type="evidence" value="ECO:0007669"/>
    <property type="project" value="InterPro"/>
</dbReference>
<dbReference type="Proteomes" id="UP000198521">
    <property type="component" value="Unassembled WGS sequence"/>
</dbReference>
<keyword evidence="1" id="KW-0805">Transcription regulation</keyword>
<proteinExistence type="predicted"/>
<dbReference type="OrthoDB" id="323290at2"/>
<dbReference type="PANTHER" id="PTHR46796">
    <property type="entry name" value="HTH-TYPE TRANSCRIPTIONAL ACTIVATOR RHAS-RELATED"/>
    <property type="match status" value="1"/>
</dbReference>
<evidence type="ECO:0000256" key="3">
    <source>
        <dbReference type="ARBA" id="ARBA00023163"/>
    </source>
</evidence>
<dbReference type="InterPro" id="IPR009057">
    <property type="entry name" value="Homeodomain-like_sf"/>
</dbReference>
<keyword evidence="6" id="KW-1185">Reference proteome</keyword>
<evidence type="ECO:0000256" key="1">
    <source>
        <dbReference type="ARBA" id="ARBA00023015"/>
    </source>
</evidence>
<keyword evidence="2" id="KW-0238">DNA-binding</keyword>
<dbReference type="RefSeq" id="WP_091409337.1">
    <property type="nucleotide sequence ID" value="NZ_FOAB01000004.1"/>
</dbReference>
<protein>
    <submittedName>
        <fullName evidence="5">Transcriptional regulator, AraC family</fullName>
    </submittedName>
</protein>